<dbReference type="EMBL" id="CACRXK020046078">
    <property type="protein sequence ID" value="CAB4046124.1"/>
    <property type="molecule type" value="Genomic_DNA"/>
</dbReference>
<evidence type="ECO:0000313" key="1">
    <source>
        <dbReference type="EMBL" id="CAB4046124.1"/>
    </source>
</evidence>
<dbReference type="SUPFAM" id="SSF53098">
    <property type="entry name" value="Ribonuclease H-like"/>
    <property type="match status" value="1"/>
</dbReference>
<dbReference type="OrthoDB" id="5983996at2759"/>
<protein>
    <submittedName>
        <fullName evidence="1">Transposon Ty3-I Gag-Pol poly</fullName>
    </submittedName>
</protein>
<name>A0A6S7KTD0_PARCT</name>
<reference evidence="1" key="1">
    <citation type="submission" date="2020-04" db="EMBL/GenBank/DDBJ databases">
        <authorList>
            <person name="Alioto T."/>
            <person name="Alioto T."/>
            <person name="Gomez Garrido J."/>
        </authorList>
    </citation>
    <scope>NUCLEOTIDE SEQUENCE</scope>
    <source>
        <strain evidence="1">A484AB</strain>
    </source>
</reference>
<proteinExistence type="predicted"/>
<dbReference type="AlphaFoldDB" id="A0A6S7KTD0"/>
<dbReference type="PANTHER" id="PTHR37984:SF5">
    <property type="entry name" value="PROTEIN NYNRIN-LIKE"/>
    <property type="match status" value="1"/>
</dbReference>
<feature type="non-terminal residue" evidence="1">
    <location>
        <position position="1"/>
    </location>
</feature>
<comment type="caution">
    <text evidence="1">The sequence shown here is derived from an EMBL/GenBank/DDBJ whole genome shotgun (WGS) entry which is preliminary data.</text>
</comment>
<dbReference type="GO" id="GO:0003676">
    <property type="term" value="F:nucleic acid binding"/>
    <property type="evidence" value="ECO:0007669"/>
    <property type="project" value="InterPro"/>
</dbReference>
<sequence>ANSEVERFNRTVEKAIRAANVEGKNWKEELDVFLLNYCSTPHCTTGKPPAVLLFGRNIRNKISVPPASTPADDIPVTVRQHDRERKEKIKSYADDHNRASSFSVSLGKQNCRRPMIRSRTLSKKRKGPVCYCNDPLNDRL</sequence>
<dbReference type="InterPro" id="IPR050951">
    <property type="entry name" value="Retrovirus_Pol_polyprotein"/>
</dbReference>
<dbReference type="InterPro" id="IPR036397">
    <property type="entry name" value="RNaseH_sf"/>
</dbReference>
<keyword evidence="2" id="KW-1185">Reference proteome</keyword>
<accession>A0A6S7KTD0</accession>
<evidence type="ECO:0000313" key="2">
    <source>
        <dbReference type="Proteomes" id="UP001152795"/>
    </source>
</evidence>
<dbReference type="PANTHER" id="PTHR37984">
    <property type="entry name" value="PROTEIN CBG26694"/>
    <property type="match status" value="1"/>
</dbReference>
<gene>
    <name evidence="1" type="ORF">PACLA_8A024142</name>
</gene>
<dbReference type="Proteomes" id="UP001152795">
    <property type="component" value="Unassembled WGS sequence"/>
</dbReference>
<dbReference type="InterPro" id="IPR012337">
    <property type="entry name" value="RNaseH-like_sf"/>
</dbReference>
<dbReference type="Gene3D" id="3.30.420.10">
    <property type="entry name" value="Ribonuclease H-like superfamily/Ribonuclease H"/>
    <property type="match status" value="1"/>
</dbReference>
<organism evidence="1 2">
    <name type="scientific">Paramuricea clavata</name>
    <name type="common">Red gorgonian</name>
    <name type="synonym">Violescent sea-whip</name>
    <dbReference type="NCBI Taxonomy" id="317549"/>
    <lineage>
        <taxon>Eukaryota</taxon>
        <taxon>Metazoa</taxon>
        <taxon>Cnidaria</taxon>
        <taxon>Anthozoa</taxon>
        <taxon>Octocorallia</taxon>
        <taxon>Malacalcyonacea</taxon>
        <taxon>Plexauridae</taxon>
        <taxon>Paramuricea</taxon>
    </lineage>
</organism>